<gene>
    <name evidence="3" type="ORF">GCM10010923_01120</name>
</gene>
<dbReference type="PANTHER" id="PTHR46696:SF1">
    <property type="entry name" value="CYTOCHROME P450 YJIB-RELATED"/>
    <property type="match status" value="1"/>
</dbReference>
<keyword evidence="2" id="KW-0560">Oxidoreductase</keyword>
<comment type="caution">
    <text evidence="3">The sequence shown here is derived from an EMBL/GenBank/DDBJ whole genome shotgun (WGS) entry which is preliminary data.</text>
</comment>
<evidence type="ECO:0000256" key="2">
    <source>
        <dbReference type="RuleBase" id="RU000461"/>
    </source>
</evidence>
<comment type="similarity">
    <text evidence="1 2">Belongs to the cytochrome P450 family.</text>
</comment>
<organism evidence="3 4">
    <name type="scientific">Blastomonas marina</name>
    <dbReference type="NCBI Taxonomy" id="1867408"/>
    <lineage>
        <taxon>Bacteria</taxon>
        <taxon>Pseudomonadati</taxon>
        <taxon>Pseudomonadota</taxon>
        <taxon>Alphaproteobacteria</taxon>
        <taxon>Sphingomonadales</taxon>
        <taxon>Sphingomonadaceae</taxon>
        <taxon>Blastomonas</taxon>
    </lineage>
</organism>
<reference evidence="4" key="1">
    <citation type="journal article" date="2019" name="Int. J. Syst. Evol. Microbiol.">
        <title>The Global Catalogue of Microorganisms (GCM) 10K type strain sequencing project: providing services to taxonomists for standard genome sequencing and annotation.</title>
        <authorList>
            <consortium name="The Broad Institute Genomics Platform"/>
            <consortium name="The Broad Institute Genome Sequencing Center for Infectious Disease"/>
            <person name="Wu L."/>
            <person name="Ma J."/>
        </authorList>
    </citation>
    <scope>NUCLEOTIDE SEQUENCE [LARGE SCALE GENOMIC DNA]</scope>
    <source>
        <strain evidence="4">CGMCC 1.15297</strain>
    </source>
</reference>
<dbReference type="PROSITE" id="PS00086">
    <property type="entry name" value="CYTOCHROME_P450"/>
    <property type="match status" value="1"/>
</dbReference>
<protein>
    <submittedName>
        <fullName evidence="3">Cytochrome P450</fullName>
    </submittedName>
</protein>
<evidence type="ECO:0000256" key="1">
    <source>
        <dbReference type="ARBA" id="ARBA00010617"/>
    </source>
</evidence>
<accession>A0ABQ1F1N8</accession>
<evidence type="ECO:0000313" key="3">
    <source>
        <dbReference type="EMBL" id="GFZ97014.1"/>
    </source>
</evidence>
<keyword evidence="4" id="KW-1185">Reference proteome</keyword>
<name>A0ABQ1F1N8_9SPHN</name>
<dbReference type="InterPro" id="IPR001128">
    <property type="entry name" value="Cyt_P450"/>
</dbReference>
<dbReference type="Gene3D" id="1.10.630.10">
    <property type="entry name" value="Cytochrome P450"/>
    <property type="match status" value="1"/>
</dbReference>
<dbReference type="Proteomes" id="UP000603317">
    <property type="component" value="Unassembled WGS sequence"/>
</dbReference>
<dbReference type="InterPro" id="IPR017972">
    <property type="entry name" value="Cyt_P450_CS"/>
</dbReference>
<dbReference type="Pfam" id="PF00067">
    <property type="entry name" value="p450"/>
    <property type="match status" value="1"/>
</dbReference>
<keyword evidence="2" id="KW-0503">Monooxygenase</keyword>
<dbReference type="RefSeq" id="WP_188640852.1">
    <property type="nucleotide sequence ID" value="NZ_BMID01000001.1"/>
</dbReference>
<dbReference type="CDD" id="cd11033">
    <property type="entry name" value="CYP142-like"/>
    <property type="match status" value="1"/>
</dbReference>
<keyword evidence="2" id="KW-0349">Heme</keyword>
<dbReference type="InterPro" id="IPR036396">
    <property type="entry name" value="Cyt_P450_sf"/>
</dbReference>
<dbReference type="PRINTS" id="PR00359">
    <property type="entry name" value="BP450"/>
</dbReference>
<keyword evidence="2" id="KW-0408">Iron</keyword>
<evidence type="ECO:0000313" key="4">
    <source>
        <dbReference type="Proteomes" id="UP000603317"/>
    </source>
</evidence>
<dbReference type="SUPFAM" id="SSF48264">
    <property type="entry name" value="Cytochrome P450"/>
    <property type="match status" value="1"/>
</dbReference>
<proteinExistence type="inferred from homology"/>
<dbReference type="EMBL" id="BMID01000001">
    <property type="protein sequence ID" value="GFZ97014.1"/>
    <property type="molecule type" value="Genomic_DNA"/>
</dbReference>
<dbReference type="PANTHER" id="PTHR46696">
    <property type="entry name" value="P450, PUTATIVE (EUROFUNG)-RELATED"/>
    <property type="match status" value="1"/>
</dbReference>
<keyword evidence="2" id="KW-0479">Metal-binding</keyword>
<sequence length="441" mass="51149">MTDQAHAYPGEYRSAPTAYAALSEYLENHPDHQLHHPHPFDVSRSDIYLEDRWQPIFAEMRAMGPLHYVDESPFRPHWNVVSHKAIAHVEALPDLFSSSWEYGGITILDRAEDVAPEEAFELPMFIAMDRPEHTAQRRTVSPAFTPTEMKRLEESIRRRTGALLDSLPISEQFDWVEKVSIELTTQMLAILFGFPWQDRHLLTYWSDWAGDTELATVRELDKLRQDILREMGSYFGQLWSDRAKGEQGKDLISMMIRSDSMNHMSPQEFIGNLVLLIVGGNDTTRNTMSGIVHAFHEFPEQRIAFENDSSLIPNAVQECIRYQTPLAHMRRTATEDTELFGKKIAKGDKLVLWYLSANRDEEVFENPDQLDIRRENARRHLAFGYGIHRCVGARLAELQLRVLLEEMHKRRLHANVTGKVERTRANFVHGFRKLEVELKRF</sequence>
<dbReference type="InterPro" id="IPR002397">
    <property type="entry name" value="Cyt_P450_B"/>
</dbReference>